<gene>
    <name evidence="1" type="ORF">PSON_ATCC_30995.1.T0070222</name>
</gene>
<proteinExistence type="predicted"/>
<evidence type="ECO:0000313" key="1">
    <source>
        <dbReference type="EMBL" id="CAD8053204.1"/>
    </source>
</evidence>
<dbReference type="GO" id="GO:0030968">
    <property type="term" value="P:endoplasmic reticulum unfolded protein response"/>
    <property type="evidence" value="ECO:0007669"/>
    <property type="project" value="TreeGrafter"/>
</dbReference>
<name>A0A8S1KQP1_9CILI</name>
<accession>A0A8S1KQP1</accession>
<comment type="caution">
    <text evidence="1">The sequence shown here is derived from an EMBL/GenBank/DDBJ whole genome shotgun (WGS) entry which is preliminary data.</text>
</comment>
<sequence length="212" mass="25720">MYTQKEETAYFAANHQLFNLEFHQKVEDKQYFNIIQKTKNCHKKDINSFNVDENDKISISTSPNSYIKIWNVKGDLLKEINPSQGDNYISCLMKVLLLECGNKIIHLEYLKRRKYQKVRKQVYWMQVFQTNLELWLLYVINHSVEYIKQILRERLKRILDYQIRLNIKILVQLHQMKKIQLQLLMEIFISMIKISNKQIKLIMLLMVHIQRE</sequence>
<dbReference type="AlphaFoldDB" id="A0A8S1KQP1"/>
<organism evidence="1 2">
    <name type="scientific">Paramecium sonneborni</name>
    <dbReference type="NCBI Taxonomy" id="65129"/>
    <lineage>
        <taxon>Eukaryota</taxon>
        <taxon>Sar</taxon>
        <taxon>Alveolata</taxon>
        <taxon>Ciliophora</taxon>
        <taxon>Intramacronucleata</taxon>
        <taxon>Oligohymenophorea</taxon>
        <taxon>Peniculida</taxon>
        <taxon>Parameciidae</taxon>
        <taxon>Paramecium</taxon>
    </lineage>
</organism>
<evidence type="ECO:0000313" key="2">
    <source>
        <dbReference type="Proteomes" id="UP000692954"/>
    </source>
</evidence>
<dbReference type="PANTHER" id="PTHR44321:SF1">
    <property type="entry name" value="TRANSDUCIN BETA-LIKE PROTEIN 2"/>
    <property type="match status" value="1"/>
</dbReference>
<dbReference type="InterPro" id="IPR042410">
    <property type="entry name" value="WBSCR13"/>
</dbReference>
<reference evidence="1" key="1">
    <citation type="submission" date="2021-01" db="EMBL/GenBank/DDBJ databases">
        <authorList>
            <consortium name="Genoscope - CEA"/>
            <person name="William W."/>
        </authorList>
    </citation>
    <scope>NUCLEOTIDE SEQUENCE</scope>
</reference>
<keyword evidence="2" id="KW-1185">Reference proteome</keyword>
<dbReference type="InterPro" id="IPR019775">
    <property type="entry name" value="WD40_repeat_CS"/>
</dbReference>
<dbReference type="EMBL" id="CAJJDN010000007">
    <property type="protein sequence ID" value="CAD8053204.1"/>
    <property type="molecule type" value="Genomic_DNA"/>
</dbReference>
<dbReference type="PROSITE" id="PS00678">
    <property type="entry name" value="WD_REPEATS_1"/>
    <property type="match status" value="1"/>
</dbReference>
<dbReference type="GO" id="GO:0005783">
    <property type="term" value="C:endoplasmic reticulum"/>
    <property type="evidence" value="ECO:0007669"/>
    <property type="project" value="TreeGrafter"/>
</dbReference>
<dbReference type="OrthoDB" id="346371at2759"/>
<dbReference type="PANTHER" id="PTHR44321">
    <property type="entry name" value="TRANSDUCIN BETA-LIKE PROTEIN 2"/>
    <property type="match status" value="1"/>
</dbReference>
<dbReference type="Proteomes" id="UP000692954">
    <property type="component" value="Unassembled WGS sequence"/>
</dbReference>
<protein>
    <submittedName>
        <fullName evidence="1">Uncharacterized protein</fullName>
    </submittedName>
</protein>